<feature type="transmembrane region" description="Helical" evidence="1">
    <location>
        <begin position="45"/>
        <end position="65"/>
    </location>
</feature>
<gene>
    <name evidence="2" type="ORF">M1L60_05555</name>
</gene>
<proteinExistence type="predicted"/>
<dbReference type="Proteomes" id="UP001523369">
    <property type="component" value="Unassembled WGS sequence"/>
</dbReference>
<keyword evidence="1" id="KW-0812">Transmembrane</keyword>
<evidence type="ECO:0000313" key="2">
    <source>
        <dbReference type="EMBL" id="MCO8270056.1"/>
    </source>
</evidence>
<comment type="caution">
    <text evidence="2">The sequence shown here is derived from an EMBL/GenBank/DDBJ whole genome shotgun (WGS) entry which is preliminary data.</text>
</comment>
<evidence type="ECO:0000256" key="1">
    <source>
        <dbReference type="SAM" id="Phobius"/>
    </source>
</evidence>
<keyword evidence="1" id="KW-1133">Transmembrane helix</keyword>
<accession>A0ABT1DJU1</accession>
<name>A0ABT1DJU1_9ACTN</name>
<evidence type="ECO:0000313" key="3">
    <source>
        <dbReference type="Proteomes" id="UP001523369"/>
    </source>
</evidence>
<sequence length="109" mass="11383">MFRPLVSPTTYRRAVFLLLGAVIFTPYALIVALIVGMFAAAQEDVAGVIATGLVAAAIGAVPPFLGGTRELEIAAAHALLGVDLPAHDRNRPLTREARLRAPCGSVCTC</sequence>
<reference evidence="2 3" key="1">
    <citation type="submission" date="2022-06" db="EMBL/GenBank/DDBJ databases">
        <title>New Species of the Genus Actinoplanes, ActinopZanes ferrugineus.</title>
        <authorList>
            <person name="Ding P."/>
        </authorList>
    </citation>
    <scope>NUCLEOTIDE SEQUENCE [LARGE SCALE GENOMIC DNA]</scope>
    <source>
        <strain evidence="2 3">TRM88003</strain>
    </source>
</reference>
<organism evidence="2 3">
    <name type="scientific">Paractinoplanes aksuensis</name>
    <dbReference type="NCBI Taxonomy" id="2939490"/>
    <lineage>
        <taxon>Bacteria</taxon>
        <taxon>Bacillati</taxon>
        <taxon>Actinomycetota</taxon>
        <taxon>Actinomycetes</taxon>
        <taxon>Micromonosporales</taxon>
        <taxon>Micromonosporaceae</taxon>
        <taxon>Paractinoplanes</taxon>
    </lineage>
</organism>
<protein>
    <submittedName>
        <fullName evidence="2">Uncharacterized protein</fullName>
    </submittedName>
</protein>
<dbReference type="EMBL" id="JAMYJR010000003">
    <property type="protein sequence ID" value="MCO8270056.1"/>
    <property type="molecule type" value="Genomic_DNA"/>
</dbReference>
<feature type="transmembrane region" description="Helical" evidence="1">
    <location>
        <begin position="15"/>
        <end position="39"/>
    </location>
</feature>
<dbReference type="RefSeq" id="WP_253236189.1">
    <property type="nucleotide sequence ID" value="NZ_JAMYJR010000003.1"/>
</dbReference>
<keyword evidence="3" id="KW-1185">Reference proteome</keyword>
<keyword evidence="1" id="KW-0472">Membrane</keyword>